<reference evidence="1 2" key="1">
    <citation type="submission" date="2009-07" db="EMBL/GenBank/DDBJ databases">
        <authorList>
            <person name="Madupu R."/>
            <person name="Sebastian Y."/>
            <person name="Durkin A.S."/>
            <person name="Torralba M."/>
            <person name="Methe B."/>
            <person name="Sutton G.G."/>
            <person name="Strausberg R.L."/>
            <person name="Nelson K.E."/>
        </authorList>
    </citation>
    <scope>NUCLEOTIDE SEQUENCE [LARGE SCALE GENOMIC DNA]</scope>
    <source>
        <strain evidence="1 2">RM3268</strain>
    </source>
</reference>
<name>C8PJA3_9BACT</name>
<gene>
    <name evidence="1" type="ORF">CAMGR0001_1302</name>
</gene>
<comment type="caution">
    <text evidence="1">The sequence shown here is derived from an EMBL/GenBank/DDBJ whole genome shotgun (WGS) entry which is preliminary data.</text>
</comment>
<evidence type="ECO:0000313" key="2">
    <source>
        <dbReference type="Proteomes" id="UP000005709"/>
    </source>
</evidence>
<proteinExistence type="predicted"/>
<keyword evidence="2" id="KW-1185">Reference proteome</keyword>
<accession>C8PJA3</accession>
<sequence>MKVRLNLIDTGTAANLHSKWLNCRHERGRAKRLANGGVYFKKRVSGKGACATVPD</sequence>
<dbReference type="AlphaFoldDB" id="C8PJA3"/>
<evidence type="ECO:0000313" key="1">
    <source>
        <dbReference type="EMBL" id="EEV17008.1"/>
    </source>
</evidence>
<dbReference type="EMBL" id="ACYG01000027">
    <property type="protein sequence ID" value="EEV17008.1"/>
    <property type="molecule type" value="Genomic_DNA"/>
</dbReference>
<organism evidence="1 2">
    <name type="scientific">Campylobacter gracilis RM3268</name>
    <dbReference type="NCBI Taxonomy" id="553220"/>
    <lineage>
        <taxon>Bacteria</taxon>
        <taxon>Pseudomonadati</taxon>
        <taxon>Campylobacterota</taxon>
        <taxon>Epsilonproteobacteria</taxon>
        <taxon>Campylobacterales</taxon>
        <taxon>Campylobacteraceae</taxon>
        <taxon>Campylobacter</taxon>
    </lineage>
</organism>
<protein>
    <submittedName>
        <fullName evidence="1">Uncharacterized protein</fullName>
    </submittedName>
</protein>
<dbReference type="Proteomes" id="UP000005709">
    <property type="component" value="Unassembled WGS sequence"/>
</dbReference>